<dbReference type="Proteomes" id="UP000317318">
    <property type="component" value="Chromosome"/>
</dbReference>
<dbReference type="InterPro" id="IPR020019">
    <property type="entry name" value="AcTrfase_PglD-like"/>
</dbReference>
<dbReference type="InterPro" id="IPR041561">
    <property type="entry name" value="PglD_N"/>
</dbReference>
<dbReference type="PANTHER" id="PTHR43300">
    <property type="entry name" value="ACETYLTRANSFERASE"/>
    <property type="match status" value="1"/>
</dbReference>
<organism evidence="5 6">
    <name type="scientific">Stratiformator vulcanicus</name>
    <dbReference type="NCBI Taxonomy" id="2527980"/>
    <lineage>
        <taxon>Bacteria</taxon>
        <taxon>Pseudomonadati</taxon>
        <taxon>Planctomycetota</taxon>
        <taxon>Planctomycetia</taxon>
        <taxon>Planctomycetales</taxon>
        <taxon>Planctomycetaceae</taxon>
        <taxon>Stratiformator</taxon>
    </lineage>
</organism>
<protein>
    <submittedName>
        <fullName evidence="5">Acetyltransferase EpsM</fullName>
        <ecNumber evidence="5">2.3.1.-</ecNumber>
    </submittedName>
</protein>
<dbReference type="CDD" id="cd03360">
    <property type="entry name" value="LbH_AT_putative"/>
    <property type="match status" value="1"/>
</dbReference>
<accession>A0A517QWD6</accession>
<feature type="binding site" evidence="3">
    <location>
        <position position="69"/>
    </location>
    <ligand>
        <name>substrate</name>
    </ligand>
</feature>
<name>A0A517QWD6_9PLAN</name>
<dbReference type="InterPro" id="IPR011004">
    <property type="entry name" value="Trimer_LpxA-like_sf"/>
</dbReference>
<dbReference type="Gene3D" id="2.160.10.10">
    <property type="entry name" value="Hexapeptide repeat proteins"/>
    <property type="match status" value="1"/>
</dbReference>
<comment type="similarity">
    <text evidence="1">Belongs to the transferase hexapeptide repeat family.</text>
</comment>
<dbReference type="NCBIfam" id="TIGR03570">
    <property type="entry name" value="NeuD_NnaD"/>
    <property type="match status" value="1"/>
</dbReference>
<evidence type="ECO:0000313" key="5">
    <source>
        <dbReference type="EMBL" id="QDT35985.1"/>
    </source>
</evidence>
<dbReference type="KEGG" id="svp:Pan189_03400"/>
<dbReference type="SUPFAM" id="SSF51161">
    <property type="entry name" value="Trimeric LpxA-like enzymes"/>
    <property type="match status" value="1"/>
</dbReference>
<dbReference type="AlphaFoldDB" id="A0A517QWD6"/>
<keyword evidence="5" id="KW-0012">Acyltransferase</keyword>
<evidence type="ECO:0000313" key="6">
    <source>
        <dbReference type="Proteomes" id="UP000317318"/>
    </source>
</evidence>
<feature type="active site" description="Proton acceptor" evidence="2">
    <location>
        <position position="136"/>
    </location>
</feature>
<dbReference type="EMBL" id="CP036268">
    <property type="protein sequence ID" value="QDT35985.1"/>
    <property type="molecule type" value="Genomic_DNA"/>
</dbReference>
<keyword evidence="6" id="KW-1185">Reference proteome</keyword>
<evidence type="ECO:0000256" key="2">
    <source>
        <dbReference type="PIRSR" id="PIRSR620019-1"/>
    </source>
</evidence>
<gene>
    <name evidence="5" type="primary">epsM</name>
    <name evidence="5" type="ORF">Pan189_03400</name>
</gene>
<dbReference type="Gene3D" id="3.40.50.20">
    <property type="match status" value="1"/>
</dbReference>
<proteinExistence type="inferred from homology"/>
<dbReference type="InterPro" id="IPR050179">
    <property type="entry name" value="Trans_hexapeptide_repeat"/>
</dbReference>
<evidence type="ECO:0000256" key="1">
    <source>
        <dbReference type="ARBA" id="ARBA00007274"/>
    </source>
</evidence>
<dbReference type="GO" id="GO:0016746">
    <property type="term" value="F:acyltransferase activity"/>
    <property type="evidence" value="ECO:0007669"/>
    <property type="project" value="UniProtKB-KW"/>
</dbReference>
<feature type="binding site" evidence="3">
    <location>
        <position position="166"/>
    </location>
    <ligand>
        <name>acetyl-CoA</name>
        <dbReference type="ChEBI" id="CHEBI:57288"/>
    </ligand>
</feature>
<dbReference type="Pfam" id="PF17836">
    <property type="entry name" value="PglD_N"/>
    <property type="match status" value="1"/>
</dbReference>
<sequence>MNDSIVMVGAGGHAKVCIELFRAAGQEVAYCIGGPNETGECLGVPIIQGDEQIQQLRQKGFAKLFVAIGSNSVREKLAARAIDAGYEIVNAISPVAQVSPSAVMGRGIAVMAGAVINAATEVEDFAIINTGATIDHDCRISSGVHIAPQCGLAGNVMIGAKTFLGIGCRVIPEKAIGESSVVGAGSVVINDLPSHITAVGVPAKVIRSHNQAAA</sequence>
<evidence type="ECO:0000256" key="3">
    <source>
        <dbReference type="PIRSR" id="PIRSR620019-2"/>
    </source>
</evidence>
<feature type="site" description="Increases basicity of active site His" evidence="2">
    <location>
        <position position="137"/>
    </location>
</feature>
<dbReference type="PANTHER" id="PTHR43300:SF7">
    <property type="entry name" value="UDP-N-ACETYLBACILLOSAMINE N-ACETYLTRANSFERASE"/>
    <property type="match status" value="1"/>
</dbReference>
<dbReference type="EC" id="2.3.1.-" evidence="5"/>
<feature type="domain" description="PglD N-terminal" evidence="4">
    <location>
        <begin position="5"/>
        <end position="80"/>
    </location>
</feature>
<dbReference type="OrthoDB" id="9794407at2"/>
<feature type="binding site" evidence="3">
    <location>
        <position position="145"/>
    </location>
    <ligand>
        <name>acetyl-CoA</name>
        <dbReference type="ChEBI" id="CHEBI:57288"/>
    </ligand>
</feature>
<keyword evidence="5" id="KW-0808">Transferase</keyword>
<reference evidence="5 6" key="1">
    <citation type="submission" date="2019-02" db="EMBL/GenBank/DDBJ databases">
        <title>Deep-cultivation of Planctomycetes and their phenomic and genomic characterization uncovers novel biology.</title>
        <authorList>
            <person name="Wiegand S."/>
            <person name="Jogler M."/>
            <person name="Boedeker C."/>
            <person name="Pinto D."/>
            <person name="Vollmers J."/>
            <person name="Rivas-Marin E."/>
            <person name="Kohn T."/>
            <person name="Peeters S.H."/>
            <person name="Heuer A."/>
            <person name="Rast P."/>
            <person name="Oberbeckmann S."/>
            <person name="Bunk B."/>
            <person name="Jeske O."/>
            <person name="Meyerdierks A."/>
            <person name="Storesund J.E."/>
            <person name="Kallscheuer N."/>
            <person name="Luecker S."/>
            <person name="Lage O.M."/>
            <person name="Pohl T."/>
            <person name="Merkel B.J."/>
            <person name="Hornburger P."/>
            <person name="Mueller R.-W."/>
            <person name="Bruemmer F."/>
            <person name="Labrenz M."/>
            <person name="Spormann A.M."/>
            <person name="Op den Camp H."/>
            <person name="Overmann J."/>
            <person name="Amann R."/>
            <person name="Jetten M.S.M."/>
            <person name="Mascher T."/>
            <person name="Medema M.H."/>
            <person name="Devos D.P."/>
            <person name="Kaster A.-K."/>
            <person name="Ovreas L."/>
            <person name="Rohde M."/>
            <person name="Galperin M.Y."/>
            <person name="Jogler C."/>
        </authorList>
    </citation>
    <scope>NUCLEOTIDE SEQUENCE [LARGE SCALE GENOMIC DNA]</scope>
    <source>
        <strain evidence="5 6">Pan189</strain>
    </source>
</reference>
<dbReference type="RefSeq" id="WP_145362232.1">
    <property type="nucleotide sequence ID" value="NZ_CP036268.1"/>
</dbReference>
<evidence type="ECO:0000259" key="4">
    <source>
        <dbReference type="Pfam" id="PF17836"/>
    </source>
</evidence>